<evidence type="ECO:0000256" key="3">
    <source>
        <dbReference type="ARBA" id="ARBA00022692"/>
    </source>
</evidence>
<dbReference type="GO" id="GO:0052650">
    <property type="term" value="F:all-trans-retinol dehydrogenase (NADP+) activity"/>
    <property type="evidence" value="ECO:0007669"/>
    <property type="project" value="UniProtKB-ARBA"/>
</dbReference>
<keyword evidence="5" id="KW-1133">Transmembrane helix</keyword>
<gene>
    <name evidence="13" type="ORF">UCDDA912_g07217</name>
</gene>
<evidence type="ECO:0000256" key="1">
    <source>
        <dbReference type="ARBA" id="ARBA00004141"/>
    </source>
</evidence>
<evidence type="ECO:0000256" key="5">
    <source>
        <dbReference type="ARBA" id="ARBA00022989"/>
    </source>
</evidence>
<organism evidence="13 14">
    <name type="scientific">Diaporthe ampelina</name>
    <dbReference type="NCBI Taxonomy" id="1214573"/>
    <lineage>
        <taxon>Eukaryota</taxon>
        <taxon>Fungi</taxon>
        <taxon>Dikarya</taxon>
        <taxon>Ascomycota</taxon>
        <taxon>Pezizomycotina</taxon>
        <taxon>Sordariomycetes</taxon>
        <taxon>Sordariomycetidae</taxon>
        <taxon>Diaporthales</taxon>
        <taxon>Diaporthaceae</taxon>
        <taxon>Diaporthe</taxon>
    </lineage>
</organism>
<name>A0A0G2FE18_9PEZI</name>
<dbReference type="STRING" id="1214573.A0A0G2FE18"/>
<evidence type="ECO:0000313" key="14">
    <source>
        <dbReference type="Proteomes" id="UP000034680"/>
    </source>
</evidence>
<comment type="similarity">
    <text evidence="2 12">Belongs to the short-chain dehydrogenases/reductases (SDR) family.</text>
</comment>
<dbReference type="PANTHER" id="PTHR24322:SF736">
    <property type="entry name" value="RETINOL DEHYDROGENASE 10"/>
    <property type="match status" value="1"/>
</dbReference>
<dbReference type="EMBL" id="LCUC01000278">
    <property type="protein sequence ID" value="KKY32822.1"/>
    <property type="molecule type" value="Genomic_DNA"/>
</dbReference>
<dbReference type="GO" id="GO:0016020">
    <property type="term" value="C:membrane"/>
    <property type="evidence" value="ECO:0007669"/>
    <property type="project" value="UniProtKB-SubCell"/>
</dbReference>
<comment type="subcellular location">
    <subcellularLocation>
        <location evidence="1">Membrane</location>
        <topology evidence="1">Multi-pass membrane protein</topology>
    </subcellularLocation>
</comment>
<dbReference type="OrthoDB" id="10253736at2759"/>
<protein>
    <recommendedName>
        <fullName evidence="10">Short-chain dehydrogenase/reductase 3</fullName>
    </recommendedName>
    <alternativeName>
        <fullName evidence="11">Retinal short-chain dehydrogenase/reductase 1</fullName>
    </alternativeName>
</protein>
<dbReference type="InterPro" id="IPR002347">
    <property type="entry name" value="SDR_fam"/>
</dbReference>
<comment type="caution">
    <text evidence="13">The sequence shown here is derived from an EMBL/GenBank/DDBJ whole genome shotgun (WGS) entry which is preliminary data.</text>
</comment>
<keyword evidence="7" id="KW-0443">Lipid metabolism</keyword>
<dbReference type="InterPro" id="IPR036291">
    <property type="entry name" value="NAD(P)-bd_dom_sf"/>
</dbReference>
<evidence type="ECO:0000256" key="7">
    <source>
        <dbReference type="ARBA" id="ARBA00023098"/>
    </source>
</evidence>
<dbReference type="PANTHER" id="PTHR24322">
    <property type="entry name" value="PKSB"/>
    <property type="match status" value="1"/>
</dbReference>
<evidence type="ECO:0000256" key="2">
    <source>
        <dbReference type="ARBA" id="ARBA00006484"/>
    </source>
</evidence>
<dbReference type="PRINTS" id="PR00080">
    <property type="entry name" value="SDRFAMILY"/>
</dbReference>
<keyword evidence="6" id="KW-0560">Oxidoreductase</keyword>
<dbReference type="Proteomes" id="UP000034680">
    <property type="component" value="Unassembled WGS sequence"/>
</dbReference>
<evidence type="ECO:0000256" key="12">
    <source>
        <dbReference type="RuleBase" id="RU000363"/>
    </source>
</evidence>
<reference evidence="13 14" key="1">
    <citation type="submission" date="2015-05" db="EMBL/GenBank/DDBJ databases">
        <title>Distinctive expansion of gene families associated with plant cell wall degradation and secondary metabolism in the genomes of grapevine trunk pathogens.</title>
        <authorList>
            <person name="Lawrence D.P."/>
            <person name="Travadon R."/>
            <person name="Rolshausen P.E."/>
            <person name="Baumgartner K."/>
        </authorList>
    </citation>
    <scope>NUCLEOTIDE SEQUENCE [LARGE SCALE GENOMIC DNA]</scope>
    <source>
        <strain evidence="13">DA912</strain>
    </source>
</reference>
<evidence type="ECO:0000256" key="9">
    <source>
        <dbReference type="ARBA" id="ARBA00059620"/>
    </source>
</evidence>
<sequence length="341" mass="36823">MKNSVNLKSKKNIVTTLTKLPFEPLVTGAYLSPETFMKGLAALLTLGITRRSNRFLNALACNNWYLFPQAEWNWSEEIAVVTGGCSGIGKALALSLSAKDIRVAALDIQDAPEEFAHDSRITFFRCDVSSAAAIADTAAAIQRKLGNPSILINNAGISGGHTIFKTSPEYLDAIFKVNVLSHWHTVRALAPHMIGANKGHIVTLASVSSFITNSANADYTATKCASLAFHEGLTQELKVWYKCPGVVTSVVHPSFVRTPMIEGDVLRSGQGEATLEGMLRPEEVAERILQQILSGRGAQIIIPEAVSPVSWVKGLPNWAQEGLRDLFGGMTAKYSGSVIEK</sequence>
<evidence type="ECO:0000256" key="4">
    <source>
        <dbReference type="ARBA" id="ARBA00022857"/>
    </source>
</evidence>
<dbReference type="PRINTS" id="PR00081">
    <property type="entry name" value="GDHRDH"/>
</dbReference>
<evidence type="ECO:0000256" key="10">
    <source>
        <dbReference type="ARBA" id="ARBA00068717"/>
    </source>
</evidence>
<keyword evidence="14" id="KW-1185">Reference proteome</keyword>
<keyword evidence="4" id="KW-0521">NADP</keyword>
<comment type="function">
    <text evidence="9">Catalyzes the reduction of all-trans-retinal to all-trans-retinol in the presence of NADPH.</text>
</comment>
<dbReference type="Gene3D" id="3.40.50.720">
    <property type="entry name" value="NAD(P)-binding Rossmann-like Domain"/>
    <property type="match status" value="1"/>
</dbReference>
<dbReference type="SUPFAM" id="SSF51735">
    <property type="entry name" value="NAD(P)-binding Rossmann-fold domains"/>
    <property type="match status" value="1"/>
</dbReference>
<keyword evidence="3" id="KW-0812">Transmembrane</keyword>
<reference evidence="13 14" key="2">
    <citation type="submission" date="2015-05" db="EMBL/GenBank/DDBJ databases">
        <authorList>
            <person name="Morales-Cruz A."/>
            <person name="Amrine K.C."/>
            <person name="Cantu D."/>
        </authorList>
    </citation>
    <scope>NUCLEOTIDE SEQUENCE [LARGE SCALE GENOMIC DNA]</scope>
    <source>
        <strain evidence="13">DA912</strain>
    </source>
</reference>
<evidence type="ECO:0000256" key="6">
    <source>
        <dbReference type="ARBA" id="ARBA00023002"/>
    </source>
</evidence>
<dbReference type="Pfam" id="PF00106">
    <property type="entry name" value="adh_short"/>
    <property type="match status" value="1"/>
</dbReference>
<accession>A0A0G2FE18</accession>
<dbReference type="AlphaFoldDB" id="A0A0G2FE18"/>
<proteinExistence type="inferred from homology"/>
<keyword evidence="8" id="KW-0472">Membrane</keyword>
<evidence type="ECO:0000313" key="13">
    <source>
        <dbReference type="EMBL" id="KKY32822.1"/>
    </source>
</evidence>
<evidence type="ECO:0000256" key="11">
    <source>
        <dbReference type="ARBA" id="ARBA00082544"/>
    </source>
</evidence>
<evidence type="ECO:0000256" key="8">
    <source>
        <dbReference type="ARBA" id="ARBA00023136"/>
    </source>
</evidence>
<dbReference type="FunFam" id="3.40.50.720:FF:000131">
    <property type="entry name" value="Short-chain dehydrogenase/reductase 3"/>
    <property type="match status" value="1"/>
</dbReference>